<feature type="repeat" description="WD" evidence="3">
    <location>
        <begin position="363"/>
        <end position="404"/>
    </location>
</feature>
<evidence type="ECO:0000256" key="2">
    <source>
        <dbReference type="ARBA" id="ARBA00022737"/>
    </source>
</evidence>
<name>A0A8J4PSR3_9MYCE</name>
<sequence>MKFKRNLIKNNNNIPTEGSSTSRLQQTTSTTTTTAATTIENRNNNSVKNSRNFQDIGESEEESSSTTTKDRPNKKIKLELNSNMSELHNHINGIDQDTHLDDINNPSFVNKKELVRLLIQSLNSLGYKKSADFLEKDSGISLQSEQVNQFSQSVIEGDWERVESLLPYLKLKSIEEENNVKFLIYSQKYFEYLEKKKIKEALQCLRSEITPLSRDPKKLQTLTSLIMSPPSILESKIKETTTSRLTLLNEIRKYVSSDIMLPENRLQHLIKQAIQYQITKCLYHNTTDNFVGLFEDHVCQKDQMPLSTRFTLRDKHKDEIWYIQFSHDGQKLASCSRDNVILIWDMSGLYKDPLVEPKVIHTLVGHTKEASYLSWSPDDSMLISASNDGNLKLWNVSLGCCIKTFSKHTDAVTTCAWHPDGKRFISGGNDRNIFLWSIESNGSSSSSSSTINSRSSLTNTLNNINSSNSNSNGNNSNSNGNNGNNNNNNIIITTPIKMWVSARVNDLSIHKDGKQLIVICQEKKIRIYDIDNEKTQEISLPETESLTSMVLSNDSKFILVNTSNQEIHLWDLEKKIIVQKYRGHKQSRFVIRACFGGVDQAFVLSGSEDSMIYIWHRQSGTLLETLSGHSGTVNQVCYSPCDPYLFCSASDDQTIKVWSRSPSNNNFMNNNINDSSSNNHSIKNNNNRHNQG</sequence>
<dbReference type="PROSITE" id="PS00678">
    <property type="entry name" value="WD_REPEATS_1"/>
    <property type="match status" value="2"/>
</dbReference>
<dbReference type="PROSITE" id="PS50896">
    <property type="entry name" value="LISH"/>
    <property type="match status" value="1"/>
</dbReference>
<feature type="repeat" description="WD" evidence="3">
    <location>
        <begin position="599"/>
        <end position="625"/>
    </location>
</feature>
<feature type="region of interest" description="Disordered" evidence="4">
    <location>
        <begin position="459"/>
        <end position="486"/>
    </location>
</feature>
<dbReference type="AlphaFoldDB" id="A0A8J4PSR3"/>
<dbReference type="InterPro" id="IPR054080">
    <property type="entry name" value="TPR1-like_2nd"/>
</dbReference>
<dbReference type="InterPro" id="IPR006594">
    <property type="entry name" value="LisH"/>
</dbReference>
<evidence type="ECO:0000259" key="5">
    <source>
        <dbReference type="PROSITE" id="PS50897"/>
    </source>
</evidence>
<evidence type="ECO:0000256" key="1">
    <source>
        <dbReference type="ARBA" id="ARBA00022574"/>
    </source>
</evidence>
<dbReference type="GO" id="GO:0034657">
    <property type="term" value="C:GID complex"/>
    <property type="evidence" value="ECO:0007669"/>
    <property type="project" value="TreeGrafter"/>
</dbReference>
<accession>A0A8J4PSR3</accession>
<dbReference type="PANTHER" id="PTHR22838">
    <property type="entry name" value="WD REPEAT PROTEIN 26-RELATED"/>
    <property type="match status" value="1"/>
</dbReference>
<dbReference type="InterPro" id="IPR020472">
    <property type="entry name" value="WD40_PAC1"/>
</dbReference>
<dbReference type="CDD" id="cd00200">
    <property type="entry name" value="WD40"/>
    <property type="match status" value="1"/>
</dbReference>
<dbReference type="SMART" id="SM00668">
    <property type="entry name" value="CTLH"/>
    <property type="match status" value="1"/>
</dbReference>
<gene>
    <name evidence="6" type="ORF">CYY_006397</name>
</gene>
<dbReference type="OrthoDB" id="972532at2759"/>
<dbReference type="Proteomes" id="UP000695562">
    <property type="component" value="Unassembled WGS sequence"/>
</dbReference>
<evidence type="ECO:0000313" key="7">
    <source>
        <dbReference type="Proteomes" id="UP000695562"/>
    </source>
</evidence>
<dbReference type="Gene3D" id="2.130.10.10">
    <property type="entry name" value="YVTN repeat-like/Quinoprotein amine dehydrogenase"/>
    <property type="match status" value="2"/>
</dbReference>
<feature type="region of interest" description="Disordered" evidence="4">
    <location>
        <begin position="668"/>
        <end position="692"/>
    </location>
</feature>
<dbReference type="InterPro" id="IPR051350">
    <property type="entry name" value="WD_repeat-ST_regulator"/>
</dbReference>
<dbReference type="PROSITE" id="PS50294">
    <property type="entry name" value="WD_REPEATS_REGION"/>
    <property type="match status" value="4"/>
</dbReference>
<proteinExistence type="predicted"/>
<dbReference type="PROSITE" id="PS50897">
    <property type="entry name" value="CTLH"/>
    <property type="match status" value="1"/>
</dbReference>
<evidence type="ECO:0000313" key="6">
    <source>
        <dbReference type="EMBL" id="KAF2072290.1"/>
    </source>
</evidence>
<dbReference type="PANTHER" id="PTHR22838:SF0">
    <property type="entry name" value="WD REPEAT-CONTAINING PROTEIN 26"/>
    <property type="match status" value="1"/>
</dbReference>
<feature type="compositionally biased region" description="Low complexity" evidence="4">
    <location>
        <begin position="19"/>
        <end position="52"/>
    </location>
</feature>
<dbReference type="PRINTS" id="PR00320">
    <property type="entry name" value="GPROTEINBRPT"/>
</dbReference>
<feature type="repeat" description="WD" evidence="3">
    <location>
        <begin position="405"/>
        <end position="446"/>
    </location>
</feature>
<keyword evidence="1 3" id="KW-0853">WD repeat</keyword>
<keyword evidence="2" id="KW-0677">Repeat</keyword>
<dbReference type="EMBL" id="AJWJ01000293">
    <property type="protein sequence ID" value="KAF2072290.1"/>
    <property type="molecule type" value="Genomic_DNA"/>
</dbReference>
<feature type="region of interest" description="Disordered" evidence="4">
    <location>
        <begin position="1"/>
        <end position="75"/>
    </location>
</feature>
<feature type="repeat" description="WD" evidence="3">
    <location>
        <begin position="626"/>
        <end position="659"/>
    </location>
</feature>
<dbReference type="Pfam" id="PF00400">
    <property type="entry name" value="WD40"/>
    <property type="match status" value="5"/>
</dbReference>
<organism evidence="6 7">
    <name type="scientific">Polysphondylium violaceum</name>
    <dbReference type="NCBI Taxonomy" id="133409"/>
    <lineage>
        <taxon>Eukaryota</taxon>
        <taxon>Amoebozoa</taxon>
        <taxon>Evosea</taxon>
        <taxon>Eumycetozoa</taxon>
        <taxon>Dictyostelia</taxon>
        <taxon>Dictyosteliales</taxon>
        <taxon>Dictyosteliaceae</taxon>
        <taxon>Polysphondylium</taxon>
    </lineage>
</organism>
<feature type="compositionally biased region" description="Polar residues" evidence="4">
    <location>
        <begin position="8"/>
        <end position="18"/>
    </location>
</feature>
<protein>
    <recommendedName>
        <fullName evidence="5">CTLH domain-containing protein</fullName>
    </recommendedName>
</protein>
<dbReference type="InterPro" id="IPR036322">
    <property type="entry name" value="WD40_repeat_dom_sf"/>
</dbReference>
<dbReference type="InterPro" id="IPR015943">
    <property type="entry name" value="WD40/YVTN_repeat-like_dom_sf"/>
</dbReference>
<dbReference type="SMART" id="SM00320">
    <property type="entry name" value="WD40"/>
    <property type="match status" value="7"/>
</dbReference>
<dbReference type="PROSITE" id="PS50082">
    <property type="entry name" value="WD_REPEATS_2"/>
    <property type="match status" value="5"/>
</dbReference>
<dbReference type="InterPro" id="IPR019775">
    <property type="entry name" value="WD40_repeat_CS"/>
</dbReference>
<feature type="repeat" description="WD" evidence="3">
    <location>
        <begin position="313"/>
        <end position="347"/>
    </location>
</feature>
<dbReference type="SUPFAM" id="SSF50978">
    <property type="entry name" value="WD40 repeat-like"/>
    <property type="match status" value="1"/>
</dbReference>
<reference evidence="6" key="1">
    <citation type="submission" date="2020-01" db="EMBL/GenBank/DDBJ databases">
        <title>Development of genomics and gene disruption for Polysphondylium violaceum indicates a role for the polyketide synthase stlB in stalk morphogenesis.</title>
        <authorList>
            <person name="Narita B."/>
            <person name="Kawabe Y."/>
            <person name="Kin K."/>
            <person name="Saito T."/>
            <person name="Gibbs R."/>
            <person name="Kuspa A."/>
            <person name="Muzny D."/>
            <person name="Queller D."/>
            <person name="Richards S."/>
            <person name="Strassman J."/>
            <person name="Sucgang R."/>
            <person name="Worley K."/>
            <person name="Schaap P."/>
        </authorList>
    </citation>
    <scope>NUCLEOTIDE SEQUENCE</scope>
    <source>
        <strain evidence="6">QSvi11</strain>
    </source>
</reference>
<comment type="caution">
    <text evidence="6">The sequence shown here is derived from an EMBL/GenBank/DDBJ whole genome shotgun (WGS) entry which is preliminary data.</text>
</comment>
<evidence type="ECO:0000256" key="3">
    <source>
        <dbReference type="PROSITE-ProRule" id="PRU00221"/>
    </source>
</evidence>
<dbReference type="InterPro" id="IPR006595">
    <property type="entry name" value="CTLH_C"/>
</dbReference>
<evidence type="ECO:0000256" key="4">
    <source>
        <dbReference type="SAM" id="MobiDB-lite"/>
    </source>
</evidence>
<keyword evidence="7" id="KW-1185">Reference proteome</keyword>
<dbReference type="GO" id="GO:0043161">
    <property type="term" value="P:proteasome-mediated ubiquitin-dependent protein catabolic process"/>
    <property type="evidence" value="ECO:0007669"/>
    <property type="project" value="TreeGrafter"/>
</dbReference>
<dbReference type="Pfam" id="PF21889">
    <property type="entry name" value="TPR1-like_2nd"/>
    <property type="match status" value="1"/>
</dbReference>
<feature type="domain" description="CTLH" evidence="5">
    <location>
        <begin position="143"/>
        <end position="200"/>
    </location>
</feature>
<dbReference type="Pfam" id="PF23627">
    <property type="entry name" value="LisH_WDR26"/>
    <property type="match status" value="1"/>
</dbReference>
<dbReference type="InterPro" id="IPR001680">
    <property type="entry name" value="WD40_rpt"/>
</dbReference>